<dbReference type="PROSITE" id="PS50106">
    <property type="entry name" value="PDZ"/>
    <property type="match status" value="1"/>
</dbReference>
<reference evidence="2 3" key="1">
    <citation type="journal article" date="2008" name="Int. J. Syst. Evol. Microbiol.">
        <title>Description of Roseateles aquatilis sp. nov. and Roseateles terrae sp. nov., in the class Betaproteobacteria, and emended description of the genus Roseateles.</title>
        <authorList>
            <person name="Gomila M."/>
            <person name="Bowien B."/>
            <person name="Falsen E."/>
            <person name="Moore E.R."/>
            <person name="Lalucat J."/>
        </authorList>
    </citation>
    <scope>NUCLEOTIDE SEQUENCE [LARGE SCALE GENOMIC DNA]</scope>
    <source>
        <strain evidence="2 3">CCUG 48205</strain>
    </source>
</reference>
<sequence length="543" mass="55881">MKRAARLAMAGAVGAMVLQGCGGGGNESGAPLVGTNPGGGGGGGTIIIGGGSGSGGTTPLQASSTYAQQCAPGNAEASTRNGSLATEKNWIRSYMDEAYLWREDVPTVDPSAAAYSGSDVASALSKYFDALLSPVITSTGKRRDQFSFVMSTREWNALSDGGVSLGYGVEWTMASPTPPRKIRVSFVEPGSMAANAGVRRGDTLVTVDGTSADANDTAGVNVLNDALFPGTAGRTRSFVLTSTAGVTRTVGLTAGNVTKTPVPIHQVLTAADGAQVGYMVFNDHIAPAESQLIAAMQDFRARGTTDLVVDLRYNGGGYLFIASELAYMIAGASPTSGKTFEQLRYNSRRNAQTNSADAKTPFYDTSCVLVNNRCTSQQPLPALNLKRVFVLAQSGTCSASEALINGLRGVDIDVVLIGGTTCGKPYGFTAKDNCGYSYFPIEFVGTNNKGFGDYADGFVPGGSGATGVRGCKVADDLEHALGDTGEGMLAAALQFRANGSCPATASEAPRAQALAVREAGSDAVALSLQRLAARSNRIVGGRP</sequence>
<dbReference type="InterPro" id="IPR041613">
    <property type="entry name" value="Pept_S41_N"/>
</dbReference>
<dbReference type="PANTHER" id="PTHR32060:SF30">
    <property type="entry name" value="CARBOXY-TERMINAL PROCESSING PROTEASE CTPA"/>
    <property type="match status" value="1"/>
</dbReference>
<dbReference type="InterPro" id="IPR001478">
    <property type="entry name" value="PDZ"/>
</dbReference>
<keyword evidence="3" id="KW-1185">Reference proteome</keyword>
<protein>
    <submittedName>
        <fullName evidence="2">Peptidase S41</fullName>
    </submittedName>
</protein>
<dbReference type="AlphaFoldDB" id="A0A246J192"/>
<dbReference type="GO" id="GO:0006508">
    <property type="term" value="P:proteolysis"/>
    <property type="evidence" value="ECO:0007669"/>
    <property type="project" value="InterPro"/>
</dbReference>
<dbReference type="CDD" id="cd07561">
    <property type="entry name" value="Peptidase_S41_CPP_like"/>
    <property type="match status" value="1"/>
</dbReference>
<evidence type="ECO:0000313" key="3">
    <source>
        <dbReference type="Proteomes" id="UP000197468"/>
    </source>
</evidence>
<dbReference type="Proteomes" id="UP000197468">
    <property type="component" value="Unassembled WGS sequence"/>
</dbReference>
<feature type="domain" description="PDZ" evidence="1">
    <location>
        <begin position="159"/>
        <end position="226"/>
    </location>
</feature>
<evidence type="ECO:0000259" key="1">
    <source>
        <dbReference type="PROSITE" id="PS50106"/>
    </source>
</evidence>
<dbReference type="PANTHER" id="PTHR32060">
    <property type="entry name" value="TAIL-SPECIFIC PROTEASE"/>
    <property type="match status" value="1"/>
</dbReference>
<dbReference type="Gene3D" id="3.30.750.170">
    <property type="match status" value="1"/>
</dbReference>
<proteinExistence type="predicted"/>
<dbReference type="GO" id="GO:0030288">
    <property type="term" value="C:outer membrane-bounded periplasmic space"/>
    <property type="evidence" value="ECO:0007669"/>
    <property type="project" value="TreeGrafter"/>
</dbReference>
<dbReference type="PROSITE" id="PS51257">
    <property type="entry name" value="PROKAR_LIPOPROTEIN"/>
    <property type="match status" value="1"/>
</dbReference>
<name>A0A246J192_9BURK</name>
<accession>A0A246J192</accession>
<dbReference type="EMBL" id="NIOF01000011">
    <property type="protein sequence ID" value="OWQ86333.1"/>
    <property type="molecule type" value="Genomic_DNA"/>
</dbReference>
<dbReference type="InterPro" id="IPR036034">
    <property type="entry name" value="PDZ_sf"/>
</dbReference>
<gene>
    <name evidence="2" type="ORF">CDN99_21115</name>
</gene>
<dbReference type="Gene3D" id="2.30.42.10">
    <property type="match status" value="1"/>
</dbReference>
<dbReference type="Gene3D" id="3.90.226.10">
    <property type="entry name" value="2-enoyl-CoA Hydratase, Chain A, domain 1"/>
    <property type="match status" value="1"/>
</dbReference>
<dbReference type="Pfam" id="PF03572">
    <property type="entry name" value="Peptidase_S41"/>
    <property type="match status" value="1"/>
</dbReference>
<dbReference type="GO" id="GO:0004175">
    <property type="term" value="F:endopeptidase activity"/>
    <property type="evidence" value="ECO:0007669"/>
    <property type="project" value="TreeGrafter"/>
</dbReference>
<dbReference type="GO" id="GO:0007165">
    <property type="term" value="P:signal transduction"/>
    <property type="evidence" value="ECO:0007669"/>
    <property type="project" value="TreeGrafter"/>
</dbReference>
<evidence type="ECO:0000313" key="2">
    <source>
        <dbReference type="EMBL" id="OWQ86333.1"/>
    </source>
</evidence>
<dbReference type="SUPFAM" id="SSF52096">
    <property type="entry name" value="ClpP/crotonase"/>
    <property type="match status" value="1"/>
</dbReference>
<dbReference type="Pfam" id="PF18294">
    <property type="entry name" value="Pept_S41_N"/>
    <property type="match status" value="1"/>
</dbReference>
<dbReference type="InterPro" id="IPR005151">
    <property type="entry name" value="Tail-specific_protease"/>
</dbReference>
<dbReference type="GO" id="GO:0008236">
    <property type="term" value="F:serine-type peptidase activity"/>
    <property type="evidence" value="ECO:0007669"/>
    <property type="project" value="InterPro"/>
</dbReference>
<dbReference type="InterPro" id="IPR029045">
    <property type="entry name" value="ClpP/crotonase-like_dom_sf"/>
</dbReference>
<organism evidence="2 3">
    <name type="scientific">Roseateles aquatilis</name>
    <dbReference type="NCBI Taxonomy" id="431061"/>
    <lineage>
        <taxon>Bacteria</taxon>
        <taxon>Pseudomonadati</taxon>
        <taxon>Pseudomonadota</taxon>
        <taxon>Betaproteobacteria</taxon>
        <taxon>Burkholderiales</taxon>
        <taxon>Sphaerotilaceae</taxon>
        <taxon>Roseateles</taxon>
    </lineage>
</organism>
<dbReference type="SUPFAM" id="SSF50156">
    <property type="entry name" value="PDZ domain-like"/>
    <property type="match status" value="1"/>
</dbReference>
<dbReference type="OrthoDB" id="7168509at2"/>
<comment type="caution">
    <text evidence="2">The sequence shown here is derived from an EMBL/GenBank/DDBJ whole genome shotgun (WGS) entry which is preliminary data.</text>
</comment>